<keyword evidence="2" id="KW-0488">Methylation</keyword>
<accession>A0A1E3PZ40</accession>
<dbReference type="InterPro" id="IPR045853">
    <property type="entry name" value="Pep_chain_release_fac_I_sf"/>
</dbReference>
<dbReference type="PROSITE" id="PS00745">
    <property type="entry name" value="RF_PROK_I"/>
    <property type="match status" value="1"/>
</dbReference>
<organism evidence="7 8">
    <name type="scientific">Lipomyces starkeyi NRRL Y-11557</name>
    <dbReference type="NCBI Taxonomy" id="675824"/>
    <lineage>
        <taxon>Eukaryota</taxon>
        <taxon>Fungi</taxon>
        <taxon>Dikarya</taxon>
        <taxon>Ascomycota</taxon>
        <taxon>Saccharomycotina</taxon>
        <taxon>Lipomycetes</taxon>
        <taxon>Lipomycetales</taxon>
        <taxon>Lipomycetaceae</taxon>
        <taxon>Lipomyces</taxon>
    </lineage>
</organism>
<dbReference type="OrthoDB" id="2019491at2759"/>
<feature type="domain" description="Prokaryotic-type class I peptide chain release factors" evidence="6">
    <location>
        <begin position="274"/>
        <end position="290"/>
    </location>
</feature>
<evidence type="ECO:0000256" key="4">
    <source>
        <dbReference type="ARBA" id="ARBA00067174"/>
    </source>
</evidence>
<evidence type="ECO:0000313" key="8">
    <source>
        <dbReference type="Proteomes" id="UP000094385"/>
    </source>
</evidence>
<dbReference type="InterPro" id="IPR000352">
    <property type="entry name" value="Pep_chain_release_fac_I"/>
</dbReference>
<dbReference type="InterPro" id="IPR005139">
    <property type="entry name" value="PCRF"/>
</dbReference>
<reference evidence="7 8" key="1">
    <citation type="journal article" date="2016" name="Proc. Natl. Acad. Sci. U.S.A.">
        <title>Comparative genomics of biotechnologically important yeasts.</title>
        <authorList>
            <person name="Riley R."/>
            <person name="Haridas S."/>
            <person name="Wolfe K.H."/>
            <person name="Lopes M.R."/>
            <person name="Hittinger C.T."/>
            <person name="Goeker M."/>
            <person name="Salamov A.A."/>
            <person name="Wisecaver J.H."/>
            <person name="Long T.M."/>
            <person name="Calvey C.H."/>
            <person name="Aerts A.L."/>
            <person name="Barry K.W."/>
            <person name="Choi C."/>
            <person name="Clum A."/>
            <person name="Coughlan A.Y."/>
            <person name="Deshpande S."/>
            <person name="Douglass A.P."/>
            <person name="Hanson S.J."/>
            <person name="Klenk H.-P."/>
            <person name="LaButti K.M."/>
            <person name="Lapidus A."/>
            <person name="Lindquist E.A."/>
            <person name="Lipzen A.M."/>
            <person name="Meier-Kolthoff J.P."/>
            <person name="Ohm R.A."/>
            <person name="Otillar R.P."/>
            <person name="Pangilinan J.L."/>
            <person name="Peng Y."/>
            <person name="Rokas A."/>
            <person name="Rosa C.A."/>
            <person name="Scheuner C."/>
            <person name="Sibirny A.A."/>
            <person name="Slot J.C."/>
            <person name="Stielow J.B."/>
            <person name="Sun H."/>
            <person name="Kurtzman C.P."/>
            <person name="Blackwell M."/>
            <person name="Grigoriev I.V."/>
            <person name="Jeffries T.W."/>
        </authorList>
    </citation>
    <scope>NUCLEOTIDE SEQUENCE [LARGE SCALE GENOMIC DNA]</scope>
    <source>
        <strain evidence="7 8">NRRL Y-11557</strain>
    </source>
</reference>
<dbReference type="SMART" id="SM00937">
    <property type="entry name" value="PCRF"/>
    <property type="match status" value="1"/>
</dbReference>
<evidence type="ECO:0000259" key="6">
    <source>
        <dbReference type="PROSITE" id="PS00745"/>
    </source>
</evidence>
<name>A0A1E3PZ40_LIPST</name>
<comment type="similarity">
    <text evidence="1">Belongs to the prokaryotic/mitochondrial release factor family.</text>
</comment>
<dbReference type="EMBL" id="KV454299">
    <property type="protein sequence ID" value="ODQ70681.1"/>
    <property type="molecule type" value="Genomic_DNA"/>
</dbReference>
<evidence type="ECO:0000256" key="2">
    <source>
        <dbReference type="ARBA" id="ARBA00022481"/>
    </source>
</evidence>
<gene>
    <name evidence="7" type="ORF">LIPSTDRAFT_5448</name>
</gene>
<dbReference type="Gene3D" id="3.30.160.20">
    <property type="match status" value="1"/>
</dbReference>
<dbReference type="PANTHER" id="PTHR43804:SF7">
    <property type="entry name" value="LD18447P"/>
    <property type="match status" value="1"/>
</dbReference>
<dbReference type="Pfam" id="PF03462">
    <property type="entry name" value="PCRF"/>
    <property type="match status" value="1"/>
</dbReference>
<dbReference type="SUPFAM" id="SSF75620">
    <property type="entry name" value="Release factor"/>
    <property type="match status" value="1"/>
</dbReference>
<keyword evidence="8" id="KW-1185">Reference proteome</keyword>
<evidence type="ECO:0000256" key="5">
    <source>
        <dbReference type="SAM" id="Coils"/>
    </source>
</evidence>
<evidence type="ECO:0000313" key="7">
    <source>
        <dbReference type="EMBL" id="ODQ70681.1"/>
    </source>
</evidence>
<dbReference type="InterPro" id="IPR050057">
    <property type="entry name" value="Prokaryotic/Mito_RF"/>
</dbReference>
<dbReference type="Proteomes" id="UP000094385">
    <property type="component" value="Unassembled WGS sequence"/>
</dbReference>
<evidence type="ECO:0000256" key="3">
    <source>
        <dbReference type="ARBA" id="ARBA00022917"/>
    </source>
</evidence>
<sequence>MSMFRAVVRPLAPPIRKSCVAPFFPVSRYFSTGLEEAGYKLHPQLLAKAQSLRTERDKLSKSLTDDGYDPAKALEQARLDGLASNLARYEQFVPTLDDLHKLSVSEDPEALELRVDVLEEMEDIKQQLRDLTNRIKKALVSTHPFASYPCILEFRPGVGGAEAAIFAKDLMNMYVSYCTLKKWRYSILNVNEISGADGITEGMLSIEESGAYERFRFEGGVHRVQRIPATESKGRVHTSAAAVIVLPQLDSGGEDSNEAERSFAPGEVRIDIMRARGAGGQHVNTTESAVRLTHIPTGITVSMQDNRSQHKNKAKAFMILRARLTDKEHAEKVARERQSRSLQVASTDRSDKVRTYNYPQNRVTDHRCGFTMYDLDGCMGGTSLEALLDRVEEWAQEEDMKNLEMKE</sequence>
<dbReference type="GO" id="GO:0003747">
    <property type="term" value="F:translation release factor activity"/>
    <property type="evidence" value="ECO:0007669"/>
    <property type="project" value="EnsemblFungi"/>
</dbReference>
<dbReference type="AlphaFoldDB" id="A0A1E3PZ40"/>
<keyword evidence="5" id="KW-0175">Coiled coil</keyword>
<dbReference type="STRING" id="675824.A0A1E3PZ40"/>
<protein>
    <recommendedName>
        <fullName evidence="4">Peptide chain release factor 1, mitochondrial</fullName>
    </recommendedName>
</protein>
<dbReference type="PANTHER" id="PTHR43804">
    <property type="entry name" value="LD18447P"/>
    <property type="match status" value="1"/>
</dbReference>
<dbReference type="FunFam" id="3.30.160.20:FF:000004">
    <property type="entry name" value="Peptide chain release factor 1"/>
    <property type="match status" value="1"/>
</dbReference>
<feature type="coiled-coil region" evidence="5">
    <location>
        <begin position="114"/>
        <end position="141"/>
    </location>
</feature>
<proteinExistence type="inferred from homology"/>
<dbReference type="GO" id="GO:0005743">
    <property type="term" value="C:mitochondrial inner membrane"/>
    <property type="evidence" value="ECO:0007669"/>
    <property type="project" value="EnsemblFungi"/>
</dbReference>
<dbReference type="Pfam" id="PF00472">
    <property type="entry name" value="RF-1"/>
    <property type="match status" value="1"/>
</dbReference>
<evidence type="ECO:0000256" key="1">
    <source>
        <dbReference type="ARBA" id="ARBA00010835"/>
    </source>
</evidence>
<dbReference type="GO" id="GO:0070126">
    <property type="term" value="P:mitochondrial translational termination"/>
    <property type="evidence" value="ECO:0007669"/>
    <property type="project" value="EnsemblFungi"/>
</dbReference>
<dbReference type="Gene3D" id="3.30.70.1660">
    <property type="match status" value="1"/>
</dbReference>
<keyword evidence="3" id="KW-0648">Protein biosynthesis</keyword>